<accession>A0A7X0F2A5</accession>
<evidence type="ECO:0000313" key="1">
    <source>
        <dbReference type="EMBL" id="MBB6350195.1"/>
    </source>
</evidence>
<gene>
    <name evidence="1" type="ORF">FHU36_006767</name>
</gene>
<keyword evidence="2" id="KW-1185">Reference proteome</keyword>
<dbReference type="AlphaFoldDB" id="A0A7X0F2A5"/>
<protein>
    <submittedName>
        <fullName evidence="1">Uncharacterized protein</fullName>
    </submittedName>
</protein>
<evidence type="ECO:0000313" key="2">
    <source>
        <dbReference type="Proteomes" id="UP000583800"/>
    </source>
</evidence>
<name>A0A7X0F2A5_9ACTN</name>
<sequence>MLSATALAAPGPVTILTSDPDDLTALCRGDVIVIKV</sequence>
<proteinExistence type="predicted"/>
<reference evidence="1 2" key="1">
    <citation type="submission" date="2020-08" db="EMBL/GenBank/DDBJ databases">
        <title>Sequencing the genomes of 1000 actinobacteria strains.</title>
        <authorList>
            <person name="Klenk H.-P."/>
        </authorList>
    </citation>
    <scope>NUCLEOTIDE SEQUENCE [LARGE SCALE GENOMIC DNA]</scope>
    <source>
        <strain evidence="1 2">DSM 45913</strain>
    </source>
</reference>
<dbReference type="EMBL" id="JACHJB010000003">
    <property type="protein sequence ID" value="MBB6350195.1"/>
    <property type="molecule type" value="Genomic_DNA"/>
</dbReference>
<organism evidence="1 2">
    <name type="scientific">Nonomuraea muscovyensis</name>
    <dbReference type="NCBI Taxonomy" id="1124761"/>
    <lineage>
        <taxon>Bacteria</taxon>
        <taxon>Bacillati</taxon>
        <taxon>Actinomycetota</taxon>
        <taxon>Actinomycetes</taxon>
        <taxon>Streptosporangiales</taxon>
        <taxon>Streptosporangiaceae</taxon>
        <taxon>Nonomuraea</taxon>
    </lineage>
</organism>
<comment type="caution">
    <text evidence="1">The sequence shown here is derived from an EMBL/GenBank/DDBJ whole genome shotgun (WGS) entry which is preliminary data.</text>
</comment>
<dbReference type="Proteomes" id="UP000583800">
    <property type="component" value="Unassembled WGS sequence"/>
</dbReference>